<dbReference type="AlphaFoldDB" id="A0AAX2SAT8"/>
<accession>A0AAX2SAT8</accession>
<evidence type="ECO:0000313" key="3">
    <source>
        <dbReference type="Proteomes" id="UP000298017"/>
    </source>
</evidence>
<gene>
    <name evidence="2" type="ORF">E4P33_10985</name>
</gene>
<evidence type="ECO:0000256" key="1">
    <source>
        <dbReference type="SAM" id="MobiDB-lite"/>
    </source>
</evidence>
<dbReference type="Pfam" id="PF03583">
    <property type="entry name" value="LIP"/>
    <property type="match status" value="1"/>
</dbReference>
<dbReference type="InterPro" id="IPR005152">
    <property type="entry name" value="Lipase_secreted"/>
</dbReference>
<organism evidence="2 3">
    <name type="scientific">Kocuria rhizophila</name>
    <dbReference type="NCBI Taxonomy" id="72000"/>
    <lineage>
        <taxon>Bacteria</taxon>
        <taxon>Bacillati</taxon>
        <taxon>Actinomycetota</taxon>
        <taxon>Actinomycetes</taxon>
        <taxon>Micrococcales</taxon>
        <taxon>Micrococcaceae</taxon>
        <taxon>Kocuria</taxon>
    </lineage>
</organism>
<dbReference type="EMBL" id="SPNK01000016">
    <property type="protein sequence ID" value="TFH99176.1"/>
    <property type="molecule type" value="Genomic_DNA"/>
</dbReference>
<comment type="caution">
    <text evidence="2">The sequence shown here is derived from an EMBL/GenBank/DDBJ whole genome shotgun (WGS) entry which is preliminary data.</text>
</comment>
<dbReference type="Gene3D" id="1.10.260.130">
    <property type="match status" value="1"/>
</dbReference>
<dbReference type="InterPro" id="IPR029058">
    <property type="entry name" value="AB_hydrolase_fold"/>
</dbReference>
<evidence type="ECO:0000313" key="2">
    <source>
        <dbReference type="EMBL" id="TFH99176.1"/>
    </source>
</evidence>
<protein>
    <submittedName>
        <fullName evidence="2">Lipase</fullName>
    </submittedName>
</protein>
<sequence length="438" mass="45743">MGVGLLLAGLQPAHAETPASPPPDGGFSELPRSAQDQALQEEGLTREDVARGQALQKLSATTGGAFYETPAQLPATDGDVVRSEASTFYLDPVKLIKPNASSTRIMYKTTNSKNQVVPTTGTVLESKAAWKKAGPRPLVVLSPGTQGMGDPCAPSRQLAMGMNYEGISLAGLVNAGYNVVVPDYIGLGTEGTHTYMNRVDQGHAVLDAVRAAQRLGVKGMDATTPVAAVGYSQGGGATASAVEMAPQYAPELKIKSAWVGAPPADLVATGKKIDSSLFTGLSFYVMGAAQDSGVDVRSKLNAEGQKRYDKAQESCVIGGVLGEALVPSTTLTADGRSFSQLLEDPELKAYLKAQDNGATGRHPAVPVRVAHGLADDVVPYQAGRNLAKSWCTAGTNVSLQTLVTPTHLGGYVEGIPSMLAYLDARFNGIPQTSSCWRL</sequence>
<dbReference type="GO" id="GO:0016042">
    <property type="term" value="P:lipid catabolic process"/>
    <property type="evidence" value="ECO:0007669"/>
    <property type="project" value="InterPro"/>
</dbReference>
<dbReference type="PANTHER" id="PTHR34853:SF1">
    <property type="entry name" value="LIPASE 5"/>
    <property type="match status" value="1"/>
</dbReference>
<dbReference type="PIRSF" id="PIRSF029171">
    <property type="entry name" value="Esterase_LipA"/>
    <property type="match status" value="1"/>
</dbReference>
<dbReference type="Proteomes" id="UP000298017">
    <property type="component" value="Unassembled WGS sequence"/>
</dbReference>
<dbReference type="PANTHER" id="PTHR34853">
    <property type="match status" value="1"/>
</dbReference>
<feature type="region of interest" description="Disordered" evidence="1">
    <location>
        <begin position="8"/>
        <end position="33"/>
    </location>
</feature>
<keyword evidence="3" id="KW-1185">Reference proteome</keyword>
<dbReference type="Gene3D" id="3.40.50.1820">
    <property type="entry name" value="alpha/beta hydrolase"/>
    <property type="match status" value="1"/>
</dbReference>
<reference evidence="2 3" key="1">
    <citation type="submission" date="2019-03" db="EMBL/GenBank/DDBJ databases">
        <title>Genome Sequencing and Assembly of Various Microbes Isolated from Alder Root Nodule.</title>
        <authorList>
            <person name="Swanson E."/>
            <person name="Sevigny J.L."/>
            <person name="Pesce C."/>
            <person name="Davis I."/>
            <person name="Kleiner V."/>
            <person name="Tisa L."/>
        </authorList>
    </citation>
    <scope>NUCLEOTIDE SEQUENCE [LARGE SCALE GENOMIC DNA]</scope>
    <source>
        <strain evidence="2 3">4R-31</strain>
    </source>
</reference>
<name>A0AAX2SAT8_KOCRH</name>
<proteinExistence type="predicted"/>
<dbReference type="SUPFAM" id="SSF53474">
    <property type="entry name" value="alpha/beta-Hydrolases"/>
    <property type="match status" value="1"/>
</dbReference>
<dbReference type="GO" id="GO:0004806">
    <property type="term" value="F:triacylglycerol lipase activity"/>
    <property type="evidence" value="ECO:0007669"/>
    <property type="project" value="InterPro"/>
</dbReference>